<dbReference type="PRINTS" id="PR01037">
    <property type="entry name" value="TCRTETOQM"/>
</dbReference>
<dbReference type="InterPro" id="IPR041095">
    <property type="entry name" value="EFG_II"/>
</dbReference>
<dbReference type="OrthoDB" id="9804431at2"/>
<evidence type="ECO:0000313" key="9">
    <source>
        <dbReference type="Proteomes" id="UP000276634"/>
    </source>
</evidence>
<dbReference type="SMART" id="SM00889">
    <property type="entry name" value="EFG_IV"/>
    <property type="match status" value="1"/>
</dbReference>
<dbReference type="InterPro" id="IPR005517">
    <property type="entry name" value="Transl_elong_EFG/EF2_IV"/>
</dbReference>
<dbReference type="FunFam" id="3.30.230.10:FF:000003">
    <property type="entry name" value="Elongation factor G"/>
    <property type="match status" value="1"/>
</dbReference>
<dbReference type="Pfam" id="PF03764">
    <property type="entry name" value="EFG_IV"/>
    <property type="match status" value="1"/>
</dbReference>
<dbReference type="Pfam" id="PF22042">
    <property type="entry name" value="EF-G_D2"/>
    <property type="match status" value="1"/>
</dbReference>
<dbReference type="Gene3D" id="3.30.70.240">
    <property type="match status" value="1"/>
</dbReference>
<evidence type="ECO:0000259" key="7">
    <source>
        <dbReference type="PROSITE" id="PS51722"/>
    </source>
</evidence>
<keyword evidence="5" id="KW-0342">GTP-binding</keyword>
<accession>A0A3N1Y6L2</accession>
<dbReference type="Pfam" id="PF14492">
    <property type="entry name" value="EFG_III"/>
    <property type="match status" value="1"/>
</dbReference>
<keyword evidence="9" id="KW-1185">Reference proteome</keyword>
<dbReference type="Gene3D" id="3.40.50.300">
    <property type="entry name" value="P-loop containing nucleotide triphosphate hydrolases"/>
    <property type="match status" value="1"/>
</dbReference>
<dbReference type="SUPFAM" id="SSF54980">
    <property type="entry name" value="EF-G C-terminal domain-like"/>
    <property type="match status" value="2"/>
</dbReference>
<evidence type="ECO:0000256" key="3">
    <source>
        <dbReference type="ARBA" id="ARBA00022768"/>
    </source>
</evidence>
<evidence type="ECO:0000256" key="4">
    <source>
        <dbReference type="ARBA" id="ARBA00022917"/>
    </source>
</evidence>
<gene>
    <name evidence="8" type="ORF">EDC57_0043</name>
</gene>
<dbReference type="SUPFAM" id="SSF50447">
    <property type="entry name" value="Translation proteins"/>
    <property type="match status" value="1"/>
</dbReference>
<keyword evidence="4" id="KW-0648">Protein biosynthesis</keyword>
<keyword evidence="2" id="KW-0547">Nucleotide-binding</keyword>
<dbReference type="AlphaFoldDB" id="A0A3N1Y6L2"/>
<dbReference type="InterPro" id="IPR000640">
    <property type="entry name" value="EFG_V-like"/>
</dbReference>
<dbReference type="PROSITE" id="PS51722">
    <property type="entry name" value="G_TR_2"/>
    <property type="match status" value="1"/>
</dbReference>
<dbReference type="InterPro" id="IPR053905">
    <property type="entry name" value="EF-G-like_DII"/>
</dbReference>
<dbReference type="Gene3D" id="3.30.230.10">
    <property type="match status" value="1"/>
</dbReference>
<evidence type="ECO:0000256" key="5">
    <source>
        <dbReference type="ARBA" id="ARBA00023134"/>
    </source>
</evidence>
<protein>
    <recommendedName>
        <fullName evidence="1">Elongation factor G</fullName>
    </recommendedName>
</protein>
<dbReference type="InterPro" id="IPR005225">
    <property type="entry name" value="Small_GTP-bd"/>
</dbReference>
<proteinExistence type="predicted"/>
<evidence type="ECO:0000256" key="2">
    <source>
        <dbReference type="ARBA" id="ARBA00022741"/>
    </source>
</evidence>
<dbReference type="SUPFAM" id="SSF54211">
    <property type="entry name" value="Ribosomal protein S5 domain 2-like"/>
    <property type="match status" value="1"/>
</dbReference>
<dbReference type="PANTHER" id="PTHR43261:SF6">
    <property type="entry name" value="ELONGATION FACTOR G-LIKE PROTEIN"/>
    <property type="match status" value="1"/>
</dbReference>
<dbReference type="Pfam" id="PF00009">
    <property type="entry name" value="GTP_EFTU"/>
    <property type="match status" value="1"/>
</dbReference>
<dbReference type="RefSeq" id="WP_123399084.1">
    <property type="nucleotide sequence ID" value="NZ_RJVI01000001.1"/>
</dbReference>
<evidence type="ECO:0000256" key="1">
    <source>
        <dbReference type="ARBA" id="ARBA00017872"/>
    </source>
</evidence>
<dbReference type="CDD" id="cd01434">
    <property type="entry name" value="EFG_mtEFG1_IV"/>
    <property type="match status" value="1"/>
</dbReference>
<dbReference type="InterPro" id="IPR035649">
    <property type="entry name" value="EFG_V"/>
</dbReference>
<dbReference type="InterPro" id="IPR014721">
    <property type="entry name" value="Ribsml_uS5_D2-typ_fold_subgr"/>
</dbReference>
<dbReference type="GO" id="GO:0003746">
    <property type="term" value="F:translation elongation factor activity"/>
    <property type="evidence" value="ECO:0007669"/>
    <property type="project" value="UniProtKB-KW"/>
</dbReference>
<evidence type="ECO:0000256" key="6">
    <source>
        <dbReference type="ARBA" id="ARBA00024731"/>
    </source>
</evidence>
<dbReference type="PANTHER" id="PTHR43261">
    <property type="entry name" value="TRANSLATION ELONGATION FACTOR G-RELATED"/>
    <property type="match status" value="1"/>
</dbReference>
<keyword evidence="3 8" id="KW-0251">Elongation factor</keyword>
<reference evidence="8 9" key="1">
    <citation type="submission" date="2018-11" db="EMBL/GenBank/DDBJ databases">
        <title>Genomic Encyclopedia of Type Strains, Phase IV (KMG-IV): sequencing the most valuable type-strain genomes for metagenomic binning, comparative biology and taxonomic classification.</title>
        <authorList>
            <person name="Goeker M."/>
        </authorList>
    </citation>
    <scope>NUCLEOTIDE SEQUENCE [LARGE SCALE GENOMIC DNA]</scope>
    <source>
        <strain evidence="8 9">DSM 100275</strain>
    </source>
</reference>
<dbReference type="GO" id="GO:0097216">
    <property type="term" value="F:guanosine tetraphosphate binding"/>
    <property type="evidence" value="ECO:0007669"/>
    <property type="project" value="UniProtKB-ARBA"/>
</dbReference>
<dbReference type="SUPFAM" id="SSF52540">
    <property type="entry name" value="P-loop containing nucleoside triphosphate hydrolases"/>
    <property type="match status" value="1"/>
</dbReference>
<dbReference type="NCBIfam" id="NF009381">
    <property type="entry name" value="PRK12740.1-5"/>
    <property type="match status" value="1"/>
</dbReference>
<dbReference type="NCBIfam" id="TIGR00231">
    <property type="entry name" value="small_GTP"/>
    <property type="match status" value="1"/>
</dbReference>
<sequence>MPGYTTAEIHNLALLGHAGAGKTLLAEALLHAAGAIPAMGSIERGTTVCDFEPEEQAHGHSLSPAVASCDWKGRHVNLVDTPGYPDFLPRAYAVLPAVETAVVVVDAERGIELGTRRAMEKAAELALPRVLVVNRIDQAGPEALAALVEALREAFGREVLPINLPARDGGVVDCFFSPGGEAAFHSVEAAHTEIVDQVVEMDEDLMALYLEQGEVRPEQLHEPFEAALREGHLIPLLFTSAATGAGIRELLDAIVELFPNPLEGNPRPFRRGAAPFHASHDPDDHVLAHVFRVTTDPFVGRLGIFRIHQGTVRPDSQLYVDDGRKPFRVGHLLRIQGKTQTEVDAGIPGDLCALAKIEELHYNAVLHDAPEDGGVCMVPVALPEPMQGLAVEPAKKGDDEKLTRALAALAAEDPSFRYERSPSTHETIIRGIGELHLRVILERMRSRHHLEVETRPPRIAYRETVRAAAEGHHRHKKQTGGAGQFGEVFLRIEPLERGAGFEFVNQVVGGAIPSQFIPAVEKGVRQAMEEGALAGYPIQDVRVIVHDGKHHPVDSKEVAFVTAGKKAFLDAFAKARPVLLEPLVEVEVTAPEAHVGDITGNLSGRRGRIQGTESLPGGLVVVRAEAPLAEMADYASWLKSATGGHGSYTMSFSRYEPAPPEVQKAVVAERRAAETA</sequence>
<dbReference type="Proteomes" id="UP000276634">
    <property type="component" value="Unassembled WGS sequence"/>
</dbReference>
<dbReference type="GO" id="GO:0032790">
    <property type="term" value="P:ribosome disassembly"/>
    <property type="evidence" value="ECO:0007669"/>
    <property type="project" value="TreeGrafter"/>
</dbReference>
<comment type="function">
    <text evidence="6">Catalyzes the GTP-dependent ribosomal translocation step during translation elongation. During this step, the ribosome changes from the pre-translocational (PRE) to the post-translocational (POST) state as the newly formed A-site-bound peptidyl-tRNA and P-site-bound deacylated tRNA move to the P and E sites, respectively. Catalyzes the coordinated movement of the two tRNA molecules, the mRNA and conformational changes in the ribosome.</text>
</comment>
<feature type="domain" description="Tr-type G" evidence="7">
    <location>
        <begin position="7"/>
        <end position="262"/>
    </location>
</feature>
<name>A0A3N1Y6L2_9GAMM</name>
<dbReference type="Gene3D" id="2.40.30.10">
    <property type="entry name" value="Translation factors"/>
    <property type="match status" value="1"/>
</dbReference>
<dbReference type="InterPro" id="IPR020568">
    <property type="entry name" value="Ribosomal_Su5_D2-typ_SF"/>
</dbReference>
<dbReference type="GO" id="GO:0003924">
    <property type="term" value="F:GTPase activity"/>
    <property type="evidence" value="ECO:0007669"/>
    <property type="project" value="InterPro"/>
</dbReference>
<dbReference type="InterPro" id="IPR027417">
    <property type="entry name" value="P-loop_NTPase"/>
</dbReference>
<dbReference type="EMBL" id="RJVI01000001">
    <property type="protein sequence ID" value="ROR34148.1"/>
    <property type="molecule type" value="Genomic_DNA"/>
</dbReference>
<dbReference type="InterPro" id="IPR000795">
    <property type="entry name" value="T_Tr_GTP-bd_dom"/>
</dbReference>
<dbReference type="GO" id="GO:0005525">
    <property type="term" value="F:GTP binding"/>
    <property type="evidence" value="ECO:0007669"/>
    <property type="project" value="UniProtKB-KW"/>
</dbReference>
<dbReference type="CDD" id="cd03713">
    <property type="entry name" value="EFG_mtEFG_C"/>
    <property type="match status" value="1"/>
</dbReference>
<dbReference type="CDD" id="cd04170">
    <property type="entry name" value="EF-G_bact"/>
    <property type="match status" value="1"/>
</dbReference>
<dbReference type="InterPro" id="IPR009000">
    <property type="entry name" value="Transl_B-barrel_sf"/>
</dbReference>
<dbReference type="InterPro" id="IPR035647">
    <property type="entry name" value="EFG_III/V"/>
</dbReference>
<dbReference type="FunFam" id="3.30.70.240:FF:000001">
    <property type="entry name" value="Elongation factor G"/>
    <property type="match status" value="1"/>
</dbReference>
<organism evidence="8 9">
    <name type="scientific">Inmirania thermothiophila</name>
    <dbReference type="NCBI Taxonomy" id="1750597"/>
    <lineage>
        <taxon>Bacteria</taxon>
        <taxon>Pseudomonadati</taxon>
        <taxon>Pseudomonadota</taxon>
        <taxon>Gammaproteobacteria</taxon>
        <taxon>Chromatiales</taxon>
        <taxon>Ectothiorhodospiraceae</taxon>
        <taxon>Inmirania</taxon>
    </lineage>
</organism>
<dbReference type="SMART" id="SM00838">
    <property type="entry name" value="EFG_C"/>
    <property type="match status" value="1"/>
</dbReference>
<dbReference type="InterPro" id="IPR047872">
    <property type="entry name" value="EFG_IV"/>
</dbReference>
<comment type="caution">
    <text evidence="8">The sequence shown here is derived from an EMBL/GenBank/DDBJ whole genome shotgun (WGS) entry which is preliminary data.</text>
</comment>
<dbReference type="Gene3D" id="3.30.70.870">
    <property type="entry name" value="Elongation Factor G (Translational Gtpase), domain 3"/>
    <property type="match status" value="1"/>
</dbReference>
<dbReference type="NCBIfam" id="NF009891">
    <property type="entry name" value="PRK13351.1-1"/>
    <property type="match status" value="1"/>
</dbReference>
<evidence type="ECO:0000313" key="8">
    <source>
        <dbReference type="EMBL" id="ROR34148.1"/>
    </source>
</evidence>
<dbReference type="Pfam" id="PF00679">
    <property type="entry name" value="EFG_C"/>
    <property type="match status" value="1"/>
</dbReference>